<accession>A0ACC0PIE4</accession>
<gene>
    <name evidence="1" type="ORF">RHMOL_Rhmol03G0221600</name>
</gene>
<name>A0ACC0PIE4_RHOML</name>
<evidence type="ECO:0000313" key="2">
    <source>
        <dbReference type="Proteomes" id="UP001062846"/>
    </source>
</evidence>
<reference evidence="1" key="1">
    <citation type="submission" date="2022-02" db="EMBL/GenBank/DDBJ databases">
        <title>Plant Genome Project.</title>
        <authorList>
            <person name="Zhang R.-G."/>
        </authorList>
    </citation>
    <scope>NUCLEOTIDE SEQUENCE</scope>
    <source>
        <strain evidence="1">AT1</strain>
    </source>
</reference>
<evidence type="ECO:0000313" key="1">
    <source>
        <dbReference type="EMBL" id="KAI8564931.1"/>
    </source>
</evidence>
<comment type="caution">
    <text evidence="1">The sequence shown here is derived from an EMBL/GenBank/DDBJ whole genome shotgun (WGS) entry which is preliminary data.</text>
</comment>
<sequence length="63" mass="6934">MPVSVGAPQAIRRAQAFVKSAEVAKIRPNLQKRACPPLSLAKKRKVALLWEDKNAPSQLNLTQ</sequence>
<protein>
    <submittedName>
        <fullName evidence="1">Uncharacterized protein</fullName>
    </submittedName>
</protein>
<dbReference type="Proteomes" id="UP001062846">
    <property type="component" value="Chromosome 3"/>
</dbReference>
<dbReference type="EMBL" id="CM046390">
    <property type="protein sequence ID" value="KAI8564931.1"/>
    <property type="molecule type" value="Genomic_DNA"/>
</dbReference>
<keyword evidence="2" id="KW-1185">Reference proteome</keyword>
<proteinExistence type="predicted"/>
<organism evidence="1 2">
    <name type="scientific">Rhododendron molle</name>
    <name type="common">Chinese azalea</name>
    <name type="synonym">Azalea mollis</name>
    <dbReference type="NCBI Taxonomy" id="49168"/>
    <lineage>
        <taxon>Eukaryota</taxon>
        <taxon>Viridiplantae</taxon>
        <taxon>Streptophyta</taxon>
        <taxon>Embryophyta</taxon>
        <taxon>Tracheophyta</taxon>
        <taxon>Spermatophyta</taxon>
        <taxon>Magnoliopsida</taxon>
        <taxon>eudicotyledons</taxon>
        <taxon>Gunneridae</taxon>
        <taxon>Pentapetalae</taxon>
        <taxon>asterids</taxon>
        <taxon>Ericales</taxon>
        <taxon>Ericaceae</taxon>
        <taxon>Ericoideae</taxon>
        <taxon>Rhodoreae</taxon>
        <taxon>Rhododendron</taxon>
    </lineage>
</organism>